<name>A0A2H1V7V0_SPOFR</name>
<organism evidence="1">
    <name type="scientific">Spodoptera frugiperda</name>
    <name type="common">Fall armyworm</name>
    <dbReference type="NCBI Taxonomy" id="7108"/>
    <lineage>
        <taxon>Eukaryota</taxon>
        <taxon>Metazoa</taxon>
        <taxon>Ecdysozoa</taxon>
        <taxon>Arthropoda</taxon>
        <taxon>Hexapoda</taxon>
        <taxon>Insecta</taxon>
        <taxon>Pterygota</taxon>
        <taxon>Neoptera</taxon>
        <taxon>Endopterygota</taxon>
        <taxon>Lepidoptera</taxon>
        <taxon>Glossata</taxon>
        <taxon>Ditrysia</taxon>
        <taxon>Noctuoidea</taxon>
        <taxon>Noctuidae</taxon>
        <taxon>Amphipyrinae</taxon>
        <taxon>Spodoptera</taxon>
    </lineage>
</organism>
<dbReference type="AlphaFoldDB" id="A0A2H1V7V0"/>
<accession>A0A2H1V7V0</accession>
<dbReference type="EMBL" id="ODYU01001108">
    <property type="protein sequence ID" value="SOQ36866.1"/>
    <property type="molecule type" value="Genomic_DNA"/>
</dbReference>
<gene>
    <name evidence="1" type="ORF">SFRICE_003599</name>
</gene>
<protein>
    <submittedName>
        <fullName evidence="1">SFRICE_003599</fullName>
    </submittedName>
</protein>
<sequence>MARYVLWTCVMNGFTTIDTSFTRAAHFPCTATYLARRSVRLSLTKNHPVPTPAFQAGAPVTPLGSPQLTPKPKMMISSNFSNLFTQNPSVNEQPDHLMARNRCHSRTPETPEELQVRCWSFGGVIERTGRLIVNDQRRPWTPATPEKSQCDAQEIYNKTFNSLHLPKFPFVFKGGNHPLSCSALGLGRGDDEFVRLLLTKNQSVSTTALRAGAPVIRLCSPQLAGNALVTPLVFQVSIGGSVYLPSGDPSARLSTYTIKKNSDTNEPARLKLYHSLTEKYQSINGLWISTFLKEFALISRFAGLL</sequence>
<proteinExistence type="predicted"/>
<reference evidence="1" key="1">
    <citation type="submission" date="2016-07" db="EMBL/GenBank/DDBJ databases">
        <authorList>
            <person name="Bretaudeau A."/>
        </authorList>
    </citation>
    <scope>NUCLEOTIDE SEQUENCE</scope>
    <source>
        <strain evidence="1">Rice</strain>
        <tissue evidence="1">Whole body</tissue>
    </source>
</reference>
<evidence type="ECO:0000313" key="1">
    <source>
        <dbReference type="EMBL" id="SOQ36866.1"/>
    </source>
</evidence>